<evidence type="ECO:0000256" key="3">
    <source>
        <dbReference type="ARBA" id="ARBA00022989"/>
    </source>
</evidence>
<evidence type="ECO:0000313" key="8">
    <source>
        <dbReference type="Proteomes" id="UP001156664"/>
    </source>
</evidence>
<name>A0ABQ5YPI7_9BURK</name>
<reference evidence="8" key="1">
    <citation type="journal article" date="2019" name="Int. J. Syst. Evol. Microbiol.">
        <title>The Global Catalogue of Microorganisms (GCM) 10K type strain sequencing project: providing services to taxonomists for standard genome sequencing and annotation.</title>
        <authorList>
            <consortium name="The Broad Institute Genomics Platform"/>
            <consortium name="The Broad Institute Genome Sequencing Center for Infectious Disease"/>
            <person name="Wu L."/>
            <person name="Ma J."/>
        </authorList>
    </citation>
    <scope>NUCLEOTIDE SEQUENCE [LARGE SCALE GENOMIC DNA]</scope>
    <source>
        <strain evidence="8">NBRC 105857</strain>
    </source>
</reference>
<dbReference type="Pfam" id="PF05154">
    <property type="entry name" value="TM2"/>
    <property type="match status" value="1"/>
</dbReference>
<keyword evidence="4 5" id="KW-0472">Membrane</keyword>
<dbReference type="InterPro" id="IPR007829">
    <property type="entry name" value="TM2"/>
</dbReference>
<dbReference type="PANTHER" id="PTHR21016">
    <property type="entry name" value="BETA-AMYLOID BINDING PROTEIN-RELATED"/>
    <property type="match status" value="1"/>
</dbReference>
<proteinExistence type="predicted"/>
<keyword evidence="8" id="KW-1185">Reference proteome</keyword>
<dbReference type="PANTHER" id="PTHR21016:SF25">
    <property type="entry name" value="TM2 DOMAIN-CONTAINING PROTEIN DDB_G0277895-RELATED"/>
    <property type="match status" value="1"/>
</dbReference>
<keyword evidence="2 5" id="KW-0812">Transmembrane</keyword>
<evidence type="ECO:0000256" key="2">
    <source>
        <dbReference type="ARBA" id="ARBA00022692"/>
    </source>
</evidence>
<dbReference type="InterPro" id="IPR050932">
    <property type="entry name" value="TM2D1-3-like"/>
</dbReference>
<evidence type="ECO:0000259" key="6">
    <source>
        <dbReference type="Pfam" id="PF05154"/>
    </source>
</evidence>
<organism evidence="7 8">
    <name type="scientific">Limnobacter litoralis</name>
    <dbReference type="NCBI Taxonomy" id="481366"/>
    <lineage>
        <taxon>Bacteria</taxon>
        <taxon>Pseudomonadati</taxon>
        <taxon>Pseudomonadota</taxon>
        <taxon>Betaproteobacteria</taxon>
        <taxon>Burkholderiales</taxon>
        <taxon>Burkholderiaceae</taxon>
        <taxon>Limnobacter</taxon>
    </lineage>
</organism>
<feature type="transmembrane region" description="Helical" evidence="5">
    <location>
        <begin position="44"/>
        <end position="63"/>
    </location>
</feature>
<protein>
    <recommendedName>
        <fullName evidence="6">TM2 domain-containing protein</fullName>
    </recommendedName>
</protein>
<evidence type="ECO:0000256" key="4">
    <source>
        <dbReference type="ARBA" id="ARBA00023136"/>
    </source>
</evidence>
<evidence type="ECO:0000256" key="5">
    <source>
        <dbReference type="SAM" id="Phobius"/>
    </source>
</evidence>
<feature type="transmembrane region" description="Helical" evidence="5">
    <location>
        <begin position="75"/>
        <end position="96"/>
    </location>
</feature>
<evidence type="ECO:0000313" key="7">
    <source>
        <dbReference type="EMBL" id="GLR26508.1"/>
    </source>
</evidence>
<gene>
    <name evidence="7" type="ORF">GCM10007875_15980</name>
</gene>
<evidence type="ECO:0000256" key="1">
    <source>
        <dbReference type="ARBA" id="ARBA00004141"/>
    </source>
</evidence>
<feature type="domain" description="TM2" evidence="6">
    <location>
        <begin position="41"/>
        <end position="89"/>
    </location>
</feature>
<comment type="caution">
    <text evidence="7">The sequence shown here is derived from an EMBL/GenBank/DDBJ whole genome shotgun (WGS) entry which is preliminary data.</text>
</comment>
<comment type="subcellular location">
    <subcellularLocation>
        <location evidence="1">Membrane</location>
        <topology evidence="1">Multi-pass membrane protein</topology>
    </subcellularLocation>
</comment>
<keyword evidence="3 5" id="KW-1133">Transmembrane helix</keyword>
<sequence length="108" mass="11809">MEMTSNDQMVFCRACGHKIHNSAPSCPSCGALQKVSGGGSDKRILPALLLCFFFGLFGVHRFYVGKTGTGVLQFFTFGGLGVWVLIDFVMIVCGSFTDKQGNFLKQWT</sequence>
<dbReference type="EMBL" id="BSOJ01000015">
    <property type="protein sequence ID" value="GLR26508.1"/>
    <property type="molecule type" value="Genomic_DNA"/>
</dbReference>
<accession>A0ABQ5YPI7</accession>
<dbReference type="Proteomes" id="UP001156664">
    <property type="component" value="Unassembled WGS sequence"/>
</dbReference>